<dbReference type="EMBL" id="JAPQKP010000005">
    <property type="protein sequence ID" value="KAJ5189043.1"/>
    <property type="molecule type" value="Genomic_DNA"/>
</dbReference>
<reference evidence="2" key="1">
    <citation type="submission" date="2022-11" db="EMBL/GenBank/DDBJ databases">
        <authorList>
            <person name="Petersen C."/>
        </authorList>
    </citation>
    <scope>NUCLEOTIDE SEQUENCE</scope>
    <source>
        <strain evidence="2">IBT 16849</strain>
    </source>
</reference>
<sequence>MSSLGAAKDVDLAIEDELSARRGYTAAVRNPKVSRKSKRNALNLLNDEIDGDTPRHYLEEPPVDQSHPNSLSDTDRTKHESRHTTQSADESERLDQYQ</sequence>
<protein>
    <submittedName>
        <fullName evidence="2">Uncharacterized protein</fullName>
    </submittedName>
</protein>
<evidence type="ECO:0000313" key="3">
    <source>
        <dbReference type="Proteomes" id="UP001150879"/>
    </source>
</evidence>
<dbReference type="AlphaFoldDB" id="A0A9W9J1U8"/>
<accession>A0A9W9J1U8</accession>
<evidence type="ECO:0000313" key="2">
    <source>
        <dbReference type="EMBL" id="KAJ5189043.1"/>
    </source>
</evidence>
<feature type="region of interest" description="Disordered" evidence="1">
    <location>
        <begin position="1"/>
        <end position="98"/>
    </location>
</feature>
<evidence type="ECO:0000256" key="1">
    <source>
        <dbReference type="SAM" id="MobiDB-lite"/>
    </source>
</evidence>
<name>A0A9W9J1U8_9EURO</name>
<comment type="caution">
    <text evidence="2">The sequence shown here is derived from an EMBL/GenBank/DDBJ whole genome shotgun (WGS) entry which is preliminary data.</text>
</comment>
<proteinExistence type="predicted"/>
<dbReference type="OrthoDB" id="5419162at2759"/>
<dbReference type="Proteomes" id="UP001150879">
    <property type="component" value="Unassembled WGS sequence"/>
</dbReference>
<keyword evidence="3" id="KW-1185">Reference proteome</keyword>
<organism evidence="2 3">
    <name type="scientific">Penicillium cf. griseofulvum</name>
    <dbReference type="NCBI Taxonomy" id="2972120"/>
    <lineage>
        <taxon>Eukaryota</taxon>
        <taxon>Fungi</taxon>
        <taxon>Dikarya</taxon>
        <taxon>Ascomycota</taxon>
        <taxon>Pezizomycotina</taxon>
        <taxon>Eurotiomycetes</taxon>
        <taxon>Eurotiomycetidae</taxon>
        <taxon>Eurotiales</taxon>
        <taxon>Aspergillaceae</taxon>
        <taxon>Penicillium</taxon>
    </lineage>
</organism>
<reference evidence="2" key="2">
    <citation type="journal article" date="2023" name="IMA Fungus">
        <title>Comparative genomic study of the Penicillium genus elucidates a diverse pangenome and 15 lateral gene transfer events.</title>
        <authorList>
            <person name="Petersen C."/>
            <person name="Sorensen T."/>
            <person name="Nielsen M.R."/>
            <person name="Sondergaard T.E."/>
            <person name="Sorensen J.L."/>
            <person name="Fitzpatrick D.A."/>
            <person name="Frisvad J.C."/>
            <person name="Nielsen K.L."/>
        </authorList>
    </citation>
    <scope>NUCLEOTIDE SEQUENCE</scope>
    <source>
        <strain evidence="2">IBT 16849</strain>
    </source>
</reference>
<gene>
    <name evidence="2" type="ORF">N7472_008057</name>
</gene>